<evidence type="ECO:0000313" key="2">
    <source>
        <dbReference type="Proteomes" id="UP001464891"/>
    </source>
</evidence>
<dbReference type="EMBL" id="JAMPKM010000007">
    <property type="protein sequence ID" value="MEP0818071.1"/>
    <property type="molecule type" value="Genomic_DNA"/>
</dbReference>
<keyword evidence="2" id="KW-1185">Reference proteome</keyword>
<evidence type="ECO:0000313" key="1">
    <source>
        <dbReference type="EMBL" id="MEP0818071.1"/>
    </source>
</evidence>
<dbReference type="RefSeq" id="WP_190432494.1">
    <property type="nucleotide sequence ID" value="NZ_JAMPKM010000007.1"/>
</dbReference>
<protein>
    <submittedName>
        <fullName evidence="1">Uncharacterized protein</fullName>
    </submittedName>
</protein>
<reference evidence="1 2" key="1">
    <citation type="submission" date="2022-04" db="EMBL/GenBank/DDBJ databases">
        <title>Positive selection, recombination, and allopatry shape intraspecific diversity of widespread and dominant cyanobacteria.</title>
        <authorList>
            <person name="Wei J."/>
            <person name="Shu W."/>
            <person name="Hu C."/>
        </authorList>
    </citation>
    <scope>NUCLEOTIDE SEQUENCE [LARGE SCALE GENOMIC DNA]</scope>
    <source>
        <strain evidence="1 2">GB2-A4</strain>
    </source>
</reference>
<comment type="caution">
    <text evidence="1">The sequence shown here is derived from an EMBL/GenBank/DDBJ whole genome shotgun (WGS) entry which is preliminary data.</text>
</comment>
<organism evidence="1 2">
    <name type="scientific">Trichocoleus desertorum GB2-A4</name>
    <dbReference type="NCBI Taxonomy" id="2933944"/>
    <lineage>
        <taxon>Bacteria</taxon>
        <taxon>Bacillati</taxon>
        <taxon>Cyanobacteriota</taxon>
        <taxon>Cyanophyceae</taxon>
        <taxon>Leptolyngbyales</taxon>
        <taxon>Trichocoleusaceae</taxon>
        <taxon>Trichocoleus</taxon>
    </lineage>
</organism>
<name>A0ABV0J8G2_9CYAN</name>
<gene>
    <name evidence="1" type="ORF">NC998_13300</name>
</gene>
<proteinExistence type="predicted"/>
<accession>A0ABV0J8G2</accession>
<sequence length="168" mass="18225">MPLMLTSFRVTHLALFAGVLVGLTGVATQFRHPQQPLISQAIAQPQPAAPDSRTDYSPVVLTQLTENGKNLTGQRPSAIVAQLFGATEPLSKFGLEQLEISYSPSGEAIALLTQTGWQDDSVNGVRYRVELQPQPSDIGSQWQVVWVGKQSKCQPGRGHQNWSTALCS</sequence>
<dbReference type="Proteomes" id="UP001464891">
    <property type="component" value="Unassembled WGS sequence"/>
</dbReference>